<dbReference type="InterPro" id="IPR039265">
    <property type="entry name" value="DIR1-like"/>
</dbReference>
<dbReference type="PANTHER" id="PTHR33122:SF4">
    <property type="entry name" value="OS04G0415800 PROTEIN"/>
    <property type="match status" value="1"/>
</dbReference>
<evidence type="ECO:0000313" key="1">
    <source>
        <dbReference type="EMBL" id="TKS13435.1"/>
    </source>
</evidence>
<dbReference type="PANTHER" id="PTHR33122">
    <property type="entry name" value="LIPID BINDING PROTEIN-RELATED"/>
    <property type="match status" value="1"/>
</dbReference>
<organism evidence="1">
    <name type="scientific">Populus alba</name>
    <name type="common">White poplar</name>
    <dbReference type="NCBI Taxonomy" id="43335"/>
    <lineage>
        <taxon>Eukaryota</taxon>
        <taxon>Viridiplantae</taxon>
        <taxon>Streptophyta</taxon>
        <taxon>Embryophyta</taxon>
        <taxon>Tracheophyta</taxon>
        <taxon>Spermatophyta</taxon>
        <taxon>Magnoliopsida</taxon>
        <taxon>eudicotyledons</taxon>
        <taxon>Gunneridae</taxon>
        <taxon>Pentapetalae</taxon>
        <taxon>rosids</taxon>
        <taxon>fabids</taxon>
        <taxon>Malpighiales</taxon>
        <taxon>Salicaceae</taxon>
        <taxon>Saliceae</taxon>
        <taxon>Populus</taxon>
    </lineage>
</organism>
<dbReference type="GO" id="GO:0005504">
    <property type="term" value="F:fatty acid binding"/>
    <property type="evidence" value="ECO:0007669"/>
    <property type="project" value="InterPro"/>
</dbReference>
<comment type="caution">
    <text evidence="1">The sequence shown here is derived from an EMBL/GenBank/DDBJ whole genome shotgun (WGS) entry which is preliminary data.</text>
</comment>
<reference evidence="1" key="1">
    <citation type="submission" date="2018-10" db="EMBL/GenBank/DDBJ databases">
        <title>Population genomic analysis revealed the cold adaptation of white poplar.</title>
        <authorList>
            <person name="Liu Y.-J."/>
        </authorList>
    </citation>
    <scope>NUCLEOTIDE SEQUENCE [LARGE SCALE GENOMIC DNA]</scope>
    <source>
        <strain evidence="1">PAL-ZL1</strain>
    </source>
</reference>
<accession>A0A4U5QWJ8</accession>
<sequence length="164" mass="17602">MNLLFVDELFLIDPAGKNRRERENSGTPRTKPGTACTMSEKHIIRVDAAGECGKASPDNEAMKLAPCASAAQNGKAVVSDSCSIQVKGRGQTSSCLCAAMLSDTAKASGIMPETAITIPKRRITRVEDLCPGLRNLLSRPELLRNHKLDDKDCMGNVSKDENAS</sequence>
<dbReference type="AlphaFoldDB" id="A0A4U5QWJ8"/>
<gene>
    <name evidence="1" type="ORF">D5086_0000057480</name>
</gene>
<protein>
    <submittedName>
        <fullName evidence="1">Uncharacterized protein</fullName>
    </submittedName>
</protein>
<dbReference type="EMBL" id="RCHU01000138">
    <property type="protein sequence ID" value="TKS13435.1"/>
    <property type="molecule type" value="Genomic_DNA"/>
</dbReference>
<dbReference type="GO" id="GO:0009627">
    <property type="term" value="P:systemic acquired resistance"/>
    <property type="evidence" value="ECO:0007669"/>
    <property type="project" value="InterPro"/>
</dbReference>
<dbReference type="InterPro" id="IPR036312">
    <property type="entry name" value="Bifun_inhib/LTP/seed_sf"/>
</dbReference>
<dbReference type="CDD" id="cd00010">
    <property type="entry name" value="AAI_LTSS"/>
    <property type="match status" value="1"/>
</dbReference>
<name>A0A4U5QWJ8_POPAL</name>
<proteinExistence type="predicted"/>
<dbReference type="STRING" id="43335.A0A4U5QWJ8"/>
<dbReference type="Gene3D" id="1.10.110.10">
    <property type="entry name" value="Plant lipid-transfer and hydrophobic proteins"/>
    <property type="match status" value="1"/>
</dbReference>
<dbReference type="SUPFAM" id="SSF47699">
    <property type="entry name" value="Bifunctional inhibitor/lipid-transfer protein/seed storage 2S albumin"/>
    <property type="match status" value="1"/>
</dbReference>